<feature type="transmembrane region" description="Helical" evidence="2">
    <location>
        <begin position="188"/>
        <end position="209"/>
    </location>
</feature>
<keyword evidence="4" id="KW-1185">Reference proteome</keyword>
<keyword evidence="2" id="KW-0812">Transmembrane</keyword>
<evidence type="ECO:0000256" key="2">
    <source>
        <dbReference type="SAM" id="Phobius"/>
    </source>
</evidence>
<dbReference type="GO" id="GO:0015128">
    <property type="term" value="F:gluconate transmembrane transporter activity"/>
    <property type="evidence" value="ECO:0007669"/>
    <property type="project" value="InterPro"/>
</dbReference>
<dbReference type="AlphaFoldDB" id="A0A149PG41"/>
<dbReference type="PANTHER" id="PTHR30354:SF7">
    <property type="entry name" value="BLL7963 PROTEIN"/>
    <property type="match status" value="1"/>
</dbReference>
<dbReference type="Proteomes" id="UP000075613">
    <property type="component" value="Unassembled WGS sequence"/>
</dbReference>
<feature type="transmembrane region" description="Helical" evidence="2">
    <location>
        <begin position="104"/>
        <end position="121"/>
    </location>
</feature>
<dbReference type="RefSeq" id="WP_062133226.1">
    <property type="nucleotide sequence ID" value="NZ_LRBG01000037.1"/>
</dbReference>
<evidence type="ECO:0000313" key="4">
    <source>
        <dbReference type="Proteomes" id="UP000075613"/>
    </source>
</evidence>
<feature type="transmembrane region" description="Helical" evidence="2">
    <location>
        <begin position="352"/>
        <end position="374"/>
    </location>
</feature>
<feature type="transmembrane region" description="Helical" evidence="2">
    <location>
        <begin position="473"/>
        <end position="495"/>
    </location>
</feature>
<feature type="transmembrane region" description="Helical" evidence="2">
    <location>
        <begin position="268"/>
        <end position="289"/>
    </location>
</feature>
<feature type="region of interest" description="Disordered" evidence="1">
    <location>
        <begin position="228"/>
        <end position="256"/>
    </location>
</feature>
<feature type="transmembrane region" description="Helical" evidence="2">
    <location>
        <begin position="6"/>
        <end position="28"/>
    </location>
</feature>
<feature type="transmembrane region" description="Helical" evidence="2">
    <location>
        <begin position="35"/>
        <end position="56"/>
    </location>
</feature>
<dbReference type="InterPro" id="IPR003474">
    <property type="entry name" value="Glcn_transporter"/>
</dbReference>
<dbReference type="STRING" id="1399968.CI15_26060"/>
<proteinExistence type="predicted"/>
<comment type="caution">
    <text evidence="3">The sequence shown here is derived from an EMBL/GenBank/DDBJ whole genome shotgun (WGS) entry which is preliminary data.</text>
</comment>
<reference evidence="3 4" key="1">
    <citation type="journal article" date="2015" name="Int. J. Syst. Evol. Microbiol.">
        <title>Burkholderia monticola sp. nov., isolated from mountain soil.</title>
        <authorList>
            <person name="Baek I."/>
            <person name="Seo B."/>
            <person name="Lee I."/>
            <person name="Yi H."/>
            <person name="Chun J."/>
        </authorList>
    </citation>
    <scope>NUCLEOTIDE SEQUENCE [LARGE SCALE GENOMIC DNA]</scope>
    <source>
        <strain evidence="3 4">JC2948</strain>
    </source>
</reference>
<dbReference type="OrthoDB" id="86125at2"/>
<name>A0A149PG41_9BURK</name>
<accession>A0A149PG41</accession>
<evidence type="ECO:0000313" key="3">
    <source>
        <dbReference type="EMBL" id="KXU83978.1"/>
    </source>
</evidence>
<feature type="transmembrane region" description="Helical" evidence="2">
    <location>
        <begin position="309"/>
        <end position="332"/>
    </location>
</feature>
<dbReference type="EMBL" id="LRBG01000037">
    <property type="protein sequence ID" value="KXU83978.1"/>
    <property type="molecule type" value="Genomic_DNA"/>
</dbReference>
<dbReference type="PANTHER" id="PTHR30354">
    <property type="entry name" value="GNT FAMILY GLUCONATE TRANSPORTER"/>
    <property type="match status" value="1"/>
</dbReference>
<keyword evidence="2" id="KW-0472">Membrane</keyword>
<keyword evidence="2" id="KW-1133">Transmembrane helix</keyword>
<feature type="transmembrane region" description="Helical" evidence="2">
    <location>
        <begin position="151"/>
        <end position="168"/>
    </location>
</feature>
<evidence type="ECO:0000256" key="1">
    <source>
        <dbReference type="SAM" id="MobiDB-lite"/>
    </source>
</evidence>
<dbReference type="GO" id="GO:0005886">
    <property type="term" value="C:plasma membrane"/>
    <property type="evidence" value="ECO:0007669"/>
    <property type="project" value="TreeGrafter"/>
</dbReference>
<feature type="transmembrane region" description="Helical" evidence="2">
    <location>
        <begin position="380"/>
        <end position="402"/>
    </location>
</feature>
<feature type="transmembrane region" description="Helical" evidence="2">
    <location>
        <begin position="62"/>
        <end position="83"/>
    </location>
</feature>
<sequence>MDVITLSPLAIGLGLFGMLASLALLVGFAYRGWTVLLLAPFAAMLAAAISGEPILAHWTQTFMLSAARFLAQFFPLFLLGALFGKLMEDSGSVKAIASFMTEKLGAHRAILAVVIGGALVTYGGVSLFVAFFVLAPMATALFQAANIPRRLMPAAIALGTSTFTMSALPGTPAIQNAIPMPFFGTTPFAAPGLGIIASIVMVVFGLWWLSLQQARAKAASEGFDGFSKAGKATKPPASDNLVRERASVSQSFDPEEAKRGHISEDLPAFGVAVAPLVLVVLTNFVMNVIVLPRIDADYLGDVRWGETSLAAVGGVWGVCVALTVAIVVLVLLNRRRLPALRETIDAGANASVLPVLSVGSLVGYGAVIAALPAFALVREWVLGIGGGPLVSLAVATNLLAALTGSASGGLTIALDALGSTYLQLAGQYGIDPALLHRVAVISSGTLDSLPHNGAVVTLLAVCGSTHRESYRDIVIVGILGALLALVVVIVLGSLFGSF</sequence>
<gene>
    <name evidence="3" type="ORF">CI15_26060</name>
</gene>
<organism evidence="3 4">
    <name type="scientific">Paraburkholderia monticola</name>
    <dbReference type="NCBI Taxonomy" id="1399968"/>
    <lineage>
        <taxon>Bacteria</taxon>
        <taxon>Pseudomonadati</taxon>
        <taxon>Pseudomonadota</taxon>
        <taxon>Betaproteobacteria</taxon>
        <taxon>Burkholderiales</taxon>
        <taxon>Burkholderiaceae</taxon>
        <taxon>Paraburkholderia</taxon>
    </lineage>
</organism>
<protein>
    <submittedName>
        <fullName evidence="3">Transporter</fullName>
    </submittedName>
</protein>